<dbReference type="SUPFAM" id="SSF54909">
    <property type="entry name" value="Dimeric alpha+beta barrel"/>
    <property type="match status" value="1"/>
</dbReference>
<name>A0ABV2RCU6_9CAUL</name>
<proteinExistence type="predicted"/>
<evidence type="ECO:0000313" key="3">
    <source>
        <dbReference type="Proteomes" id="UP001549313"/>
    </source>
</evidence>
<reference evidence="2 3" key="1">
    <citation type="submission" date="2024-06" db="EMBL/GenBank/DDBJ databases">
        <title>Sorghum-associated microbial communities from plants grown in Nebraska, USA.</title>
        <authorList>
            <person name="Schachtman D."/>
        </authorList>
    </citation>
    <scope>NUCLEOTIDE SEQUENCE [LARGE SCALE GENOMIC DNA]</scope>
    <source>
        <strain evidence="2 3">2814</strain>
    </source>
</reference>
<dbReference type="GO" id="GO:0004497">
    <property type="term" value="F:monooxygenase activity"/>
    <property type="evidence" value="ECO:0007669"/>
    <property type="project" value="UniProtKB-KW"/>
</dbReference>
<keyword evidence="2" id="KW-0503">Monooxygenase</keyword>
<feature type="domain" description="ABM" evidence="1">
    <location>
        <begin position="10"/>
        <end position="82"/>
    </location>
</feature>
<accession>A0ABV2RCU6</accession>
<dbReference type="Pfam" id="PF03992">
    <property type="entry name" value="ABM"/>
    <property type="match status" value="1"/>
</dbReference>
<keyword evidence="2" id="KW-0560">Oxidoreductase</keyword>
<keyword evidence="3" id="KW-1185">Reference proteome</keyword>
<protein>
    <submittedName>
        <fullName evidence="2">Heme-degrading monooxygenase HmoA</fullName>
    </submittedName>
</protein>
<dbReference type="InterPro" id="IPR011008">
    <property type="entry name" value="Dimeric_a/b-barrel"/>
</dbReference>
<dbReference type="RefSeq" id="WP_354089341.1">
    <property type="nucleotide sequence ID" value="NZ_JBEPTF010000003.1"/>
</dbReference>
<evidence type="ECO:0000313" key="2">
    <source>
        <dbReference type="EMBL" id="MET4684377.1"/>
    </source>
</evidence>
<dbReference type="EMBL" id="JBEPTF010000003">
    <property type="protein sequence ID" value="MET4684377.1"/>
    <property type="molecule type" value="Genomic_DNA"/>
</dbReference>
<comment type="caution">
    <text evidence="2">The sequence shown here is derived from an EMBL/GenBank/DDBJ whole genome shotgun (WGS) entry which is preliminary data.</text>
</comment>
<gene>
    <name evidence="2" type="ORF">ABIE19_002314</name>
</gene>
<organism evidence="2 3">
    <name type="scientific">Brevundimonas faecalis</name>
    <dbReference type="NCBI Taxonomy" id="947378"/>
    <lineage>
        <taxon>Bacteria</taxon>
        <taxon>Pseudomonadati</taxon>
        <taxon>Pseudomonadota</taxon>
        <taxon>Alphaproteobacteria</taxon>
        <taxon>Caulobacterales</taxon>
        <taxon>Caulobacteraceae</taxon>
        <taxon>Brevundimonas</taxon>
    </lineage>
</organism>
<dbReference type="InterPro" id="IPR007138">
    <property type="entry name" value="ABM_dom"/>
</dbReference>
<dbReference type="Gene3D" id="3.30.70.100">
    <property type="match status" value="1"/>
</dbReference>
<dbReference type="Proteomes" id="UP001549313">
    <property type="component" value="Unassembled WGS sequence"/>
</dbReference>
<evidence type="ECO:0000259" key="1">
    <source>
        <dbReference type="Pfam" id="PF03992"/>
    </source>
</evidence>
<sequence length="105" mass="11501">MSVETNDASPVVLINIFKCDARRQDELLEHLTALAQVQRGLPGFVSGVLHRGLNGRVVANHAVWTDAAHWKAMTRHPQVVNAMGPILAIATFEPHLYEPGEVVEA</sequence>